<dbReference type="InterPro" id="IPR001384">
    <property type="entry name" value="Peptidase_M35"/>
</dbReference>
<accession>A0A7R7VT01</accession>
<evidence type="ECO:0000313" key="10">
    <source>
        <dbReference type="EMBL" id="BCR90205.1"/>
    </source>
</evidence>
<keyword evidence="8" id="KW-0482">Metalloprotease</keyword>
<reference evidence="10" key="1">
    <citation type="submission" date="2021-01" db="EMBL/GenBank/DDBJ databases">
        <authorList>
            <consortium name="Aspergillus chevalieri M1 genome sequencing consortium"/>
            <person name="Kazuki M."/>
            <person name="Futagami T."/>
        </authorList>
    </citation>
    <scope>NUCLEOTIDE SEQUENCE</scope>
    <source>
        <strain evidence="10">M1</strain>
    </source>
</reference>
<dbReference type="GeneID" id="66984563"/>
<dbReference type="Pfam" id="PF02102">
    <property type="entry name" value="Peptidase_M35"/>
    <property type="match status" value="1"/>
</dbReference>
<dbReference type="EMBL" id="AP024421">
    <property type="protein sequence ID" value="BCR90205.1"/>
    <property type="molecule type" value="Genomic_DNA"/>
</dbReference>
<dbReference type="Gene3D" id="2.60.40.2970">
    <property type="match status" value="1"/>
</dbReference>
<evidence type="ECO:0000256" key="1">
    <source>
        <dbReference type="ARBA" id="ARBA00001947"/>
    </source>
</evidence>
<dbReference type="RefSeq" id="XP_043138727.1">
    <property type="nucleotide sequence ID" value="XM_043281227.1"/>
</dbReference>
<comment type="subcellular location">
    <subcellularLocation>
        <location evidence="2">Secreted</location>
    </subcellularLocation>
</comment>
<evidence type="ECO:0000256" key="5">
    <source>
        <dbReference type="ARBA" id="ARBA00022723"/>
    </source>
</evidence>
<dbReference type="GO" id="GO:0046872">
    <property type="term" value="F:metal ion binding"/>
    <property type="evidence" value="ECO:0007669"/>
    <property type="project" value="UniProtKB-KW"/>
</dbReference>
<evidence type="ECO:0000256" key="2">
    <source>
        <dbReference type="ARBA" id="ARBA00004613"/>
    </source>
</evidence>
<keyword evidence="6" id="KW-0378">Hydrolase</keyword>
<dbReference type="PANTHER" id="PTHR37016:SF7">
    <property type="entry name" value="NEUTRAL PROTEASE 2"/>
    <property type="match status" value="1"/>
</dbReference>
<dbReference type="PANTHER" id="PTHR37016">
    <property type="match status" value="1"/>
</dbReference>
<evidence type="ECO:0000256" key="8">
    <source>
        <dbReference type="ARBA" id="ARBA00023049"/>
    </source>
</evidence>
<keyword evidence="3" id="KW-0964">Secreted</keyword>
<dbReference type="InterPro" id="IPR050414">
    <property type="entry name" value="Fungal_M35_metalloproteases"/>
</dbReference>
<organism evidence="10 11">
    <name type="scientific">Aspergillus chevalieri</name>
    <name type="common">Eurotium chevalieri</name>
    <dbReference type="NCBI Taxonomy" id="182096"/>
    <lineage>
        <taxon>Eukaryota</taxon>
        <taxon>Fungi</taxon>
        <taxon>Dikarya</taxon>
        <taxon>Ascomycota</taxon>
        <taxon>Pezizomycotina</taxon>
        <taxon>Eurotiomycetes</taxon>
        <taxon>Eurotiomycetidae</taxon>
        <taxon>Eurotiales</taxon>
        <taxon>Aspergillaceae</taxon>
        <taxon>Aspergillus</taxon>
        <taxon>Aspergillus subgen. Aspergillus</taxon>
    </lineage>
</organism>
<sequence length="126" mass="13746">MRFVPDFTGALGLAHTALTSLNVTLSQTGNTLIKAVVQNDCPNDISFVYYNFYGDSAPVKEVSIYRNGTQVDFEGIHQTYRLTKLTSDAVTNLAAGANYEDEFDIASNNDLSGRQLPSTLKDTLTS</sequence>
<dbReference type="KEGG" id="ache:ACHE_60091A"/>
<keyword evidence="5" id="KW-0479">Metal-binding</keyword>
<dbReference type="Proteomes" id="UP000637239">
    <property type="component" value="Chromosome 6"/>
</dbReference>
<evidence type="ECO:0000313" key="11">
    <source>
        <dbReference type="Proteomes" id="UP000637239"/>
    </source>
</evidence>
<proteinExistence type="predicted"/>
<dbReference type="GO" id="GO:0004222">
    <property type="term" value="F:metalloendopeptidase activity"/>
    <property type="evidence" value="ECO:0007669"/>
    <property type="project" value="InterPro"/>
</dbReference>
<evidence type="ECO:0000256" key="7">
    <source>
        <dbReference type="ARBA" id="ARBA00022833"/>
    </source>
</evidence>
<dbReference type="AlphaFoldDB" id="A0A7R7VT01"/>
<evidence type="ECO:0000256" key="6">
    <source>
        <dbReference type="ARBA" id="ARBA00022801"/>
    </source>
</evidence>
<keyword evidence="11" id="KW-1185">Reference proteome</keyword>
<evidence type="ECO:0000256" key="3">
    <source>
        <dbReference type="ARBA" id="ARBA00022525"/>
    </source>
</evidence>
<dbReference type="GO" id="GO:0005576">
    <property type="term" value="C:extracellular region"/>
    <property type="evidence" value="ECO:0007669"/>
    <property type="project" value="UniProtKB-SubCell"/>
</dbReference>
<dbReference type="GO" id="GO:0006508">
    <property type="term" value="P:proteolysis"/>
    <property type="evidence" value="ECO:0007669"/>
    <property type="project" value="UniProtKB-KW"/>
</dbReference>
<protein>
    <submittedName>
        <fullName evidence="10">Uncharacterized protein</fullName>
    </submittedName>
</protein>
<evidence type="ECO:0000256" key="4">
    <source>
        <dbReference type="ARBA" id="ARBA00022670"/>
    </source>
</evidence>
<keyword evidence="4" id="KW-0645">Protease</keyword>
<keyword evidence="9" id="KW-0865">Zymogen</keyword>
<evidence type="ECO:0000256" key="9">
    <source>
        <dbReference type="ARBA" id="ARBA00023145"/>
    </source>
</evidence>
<comment type="cofactor">
    <cofactor evidence="1">
        <name>Zn(2+)</name>
        <dbReference type="ChEBI" id="CHEBI:29105"/>
    </cofactor>
</comment>
<keyword evidence="7" id="KW-0862">Zinc</keyword>
<gene>
    <name evidence="10" type="ORF">ACHE_60091A</name>
</gene>
<reference evidence="10" key="2">
    <citation type="submission" date="2021-02" db="EMBL/GenBank/DDBJ databases">
        <title>Aspergillus chevalieri M1 genome sequence.</title>
        <authorList>
            <person name="Kadooka C."/>
            <person name="Mori K."/>
            <person name="Futagami T."/>
        </authorList>
    </citation>
    <scope>NUCLEOTIDE SEQUENCE</scope>
    <source>
        <strain evidence="10">M1</strain>
    </source>
</reference>
<name>A0A7R7VT01_ASPCH</name>